<gene>
    <name evidence="1" type="ORF">FHX80_114879</name>
</gene>
<evidence type="ECO:0000313" key="1">
    <source>
        <dbReference type="EMBL" id="TWG06384.1"/>
    </source>
</evidence>
<dbReference type="AlphaFoldDB" id="A0A561V440"/>
<accession>A0A561V440</accession>
<sequence>MTNGFCVEAQIEANGRGTWSASFAFDPETGDYHYSAPYPGAKAPAFFGDEVRTG</sequence>
<protein>
    <submittedName>
        <fullName evidence="1">Uncharacterized protein</fullName>
    </submittedName>
</protein>
<dbReference type="Proteomes" id="UP000318186">
    <property type="component" value="Unassembled WGS sequence"/>
</dbReference>
<comment type="caution">
    <text evidence="1">The sequence shown here is derived from an EMBL/GenBank/DDBJ whole genome shotgun (WGS) entry which is preliminary data.</text>
</comment>
<organism evidence="1 2">
    <name type="scientific">Streptomyces brevispora</name>
    <dbReference type="NCBI Taxonomy" id="887462"/>
    <lineage>
        <taxon>Bacteria</taxon>
        <taxon>Bacillati</taxon>
        <taxon>Actinomycetota</taxon>
        <taxon>Actinomycetes</taxon>
        <taxon>Kitasatosporales</taxon>
        <taxon>Streptomycetaceae</taxon>
        <taxon>Streptomyces</taxon>
    </lineage>
</organism>
<proteinExistence type="predicted"/>
<name>A0A561V440_9ACTN</name>
<evidence type="ECO:0000313" key="2">
    <source>
        <dbReference type="Proteomes" id="UP000318186"/>
    </source>
</evidence>
<reference evidence="1 2" key="1">
    <citation type="submission" date="2019-06" db="EMBL/GenBank/DDBJ databases">
        <title>Sequencing the genomes of 1000 actinobacteria strains.</title>
        <authorList>
            <person name="Klenk H.-P."/>
        </authorList>
    </citation>
    <scope>NUCLEOTIDE SEQUENCE [LARGE SCALE GENOMIC DNA]</scope>
    <source>
        <strain evidence="1 2">DSM 42059</strain>
    </source>
</reference>
<dbReference type="EMBL" id="VIWW01000001">
    <property type="protein sequence ID" value="TWG06384.1"/>
    <property type="molecule type" value="Genomic_DNA"/>
</dbReference>